<organism evidence="3 4">
    <name type="scientific">Sphingobacterium kitahiroshimense</name>
    <dbReference type="NCBI Taxonomy" id="470446"/>
    <lineage>
        <taxon>Bacteria</taxon>
        <taxon>Pseudomonadati</taxon>
        <taxon>Bacteroidota</taxon>
        <taxon>Sphingobacteriia</taxon>
        <taxon>Sphingobacteriales</taxon>
        <taxon>Sphingobacteriaceae</taxon>
        <taxon>Sphingobacterium</taxon>
    </lineage>
</organism>
<dbReference type="Pfam" id="PF14730">
    <property type="entry name" value="DUF4468"/>
    <property type="match status" value="1"/>
</dbReference>
<dbReference type="InterPro" id="IPR027823">
    <property type="entry name" value="DUF4468"/>
</dbReference>
<evidence type="ECO:0000313" key="4">
    <source>
        <dbReference type="Proteomes" id="UP001409291"/>
    </source>
</evidence>
<reference evidence="3 4" key="1">
    <citation type="submission" date="2024-04" db="EMBL/GenBank/DDBJ databases">
        <title>WGS of bacteria from Torrens River.</title>
        <authorList>
            <person name="Wyrsch E.R."/>
            <person name="Drigo B."/>
        </authorList>
    </citation>
    <scope>NUCLEOTIDE SEQUENCE [LARGE SCALE GENOMIC DNA]</scope>
    <source>
        <strain evidence="3 4">TWI391</strain>
    </source>
</reference>
<accession>A0ABV0BXP1</accession>
<sequence length="197" mass="22282">MKKMLGIVILLLVTQMSFAQYFKLTPKGFVSNDNNDYTVVEVPNVKQVDLYKNVLNAINTIYRNPQKGLSVVEGESISIAAYEEEVLPIKLSNGLGKTLRKYDLSYTLTFLFKDGKIRINSPAFEARRYVEGSYKGASGWSGDEWVTLSLKKVGKSKLYLFEDNGKVRFEDAYDGLNSHFNALLKQIIDKSGTINNW</sequence>
<protein>
    <submittedName>
        <fullName evidence="3">DUF4468 domain-containing protein</fullName>
    </submittedName>
</protein>
<evidence type="ECO:0000256" key="1">
    <source>
        <dbReference type="SAM" id="SignalP"/>
    </source>
</evidence>
<proteinExistence type="predicted"/>
<dbReference type="Gene3D" id="3.30.530.80">
    <property type="match status" value="1"/>
</dbReference>
<feature type="domain" description="DUF4468" evidence="2">
    <location>
        <begin position="38"/>
        <end position="120"/>
    </location>
</feature>
<gene>
    <name evidence="3" type="ORF">ABE541_15930</name>
</gene>
<keyword evidence="4" id="KW-1185">Reference proteome</keyword>
<evidence type="ECO:0000313" key="3">
    <source>
        <dbReference type="EMBL" id="MEN5378753.1"/>
    </source>
</evidence>
<keyword evidence="1" id="KW-0732">Signal</keyword>
<feature type="chain" id="PRO_5045767020" evidence="1">
    <location>
        <begin position="20"/>
        <end position="197"/>
    </location>
</feature>
<dbReference type="RefSeq" id="WP_346581664.1">
    <property type="nucleotide sequence ID" value="NZ_JBDJNQ010000007.1"/>
</dbReference>
<comment type="caution">
    <text evidence="3">The sequence shown here is derived from an EMBL/GenBank/DDBJ whole genome shotgun (WGS) entry which is preliminary data.</text>
</comment>
<dbReference type="EMBL" id="JBDJNQ010000007">
    <property type="protein sequence ID" value="MEN5378753.1"/>
    <property type="molecule type" value="Genomic_DNA"/>
</dbReference>
<name>A0ABV0BXP1_9SPHI</name>
<evidence type="ECO:0000259" key="2">
    <source>
        <dbReference type="Pfam" id="PF14730"/>
    </source>
</evidence>
<dbReference type="Proteomes" id="UP001409291">
    <property type="component" value="Unassembled WGS sequence"/>
</dbReference>
<feature type="signal peptide" evidence="1">
    <location>
        <begin position="1"/>
        <end position="19"/>
    </location>
</feature>